<evidence type="ECO:0000259" key="2">
    <source>
        <dbReference type="Pfam" id="PF01179"/>
    </source>
</evidence>
<dbReference type="EMBL" id="JAEMWZ010000914">
    <property type="protein sequence ID" value="KAG7103825.1"/>
    <property type="molecule type" value="Genomic_DNA"/>
</dbReference>
<dbReference type="OrthoDB" id="5379943at2759"/>
<evidence type="ECO:0000256" key="1">
    <source>
        <dbReference type="RuleBase" id="RU000672"/>
    </source>
</evidence>
<keyword evidence="1" id="KW-0479">Metal-binding</keyword>
<keyword evidence="1" id="KW-0186">Copper</keyword>
<dbReference type="Proteomes" id="UP000689129">
    <property type="component" value="Unassembled WGS sequence"/>
</dbReference>
<dbReference type="GO" id="GO:0008131">
    <property type="term" value="F:primary methylamine oxidase activity"/>
    <property type="evidence" value="ECO:0007669"/>
    <property type="project" value="InterPro"/>
</dbReference>
<dbReference type="AlphaFoldDB" id="A0A8I2Z2G1"/>
<keyword evidence="1" id="KW-0801">TPQ</keyword>
<organism evidence="3 4">
    <name type="scientific">Verticillium longisporum</name>
    <name type="common">Verticillium dahliae var. longisporum</name>
    <dbReference type="NCBI Taxonomy" id="100787"/>
    <lineage>
        <taxon>Eukaryota</taxon>
        <taxon>Fungi</taxon>
        <taxon>Dikarya</taxon>
        <taxon>Ascomycota</taxon>
        <taxon>Pezizomycotina</taxon>
        <taxon>Sordariomycetes</taxon>
        <taxon>Hypocreomycetidae</taxon>
        <taxon>Glomerellales</taxon>
        <taxon>Plectosphaerellaceae</taxon>
        <taxon>Verticillium</taxon>
    </lineage>
</organism>
<dbReference type="PANTHER" id="PTHR10638:SF91">
    <property type="entry name" value="AMINE OXIDASE"/>
    <property type="match status" value="1"/>
</dbReference>
<evidence type="ECO:0000313" key="3">
    <source>
        <dbReference type="EMBL" id="KAG7103825.1"/>
    </source>
</evidence>
<dbReference type="InterPro" id="IPR000269">
    <property type="entry name" value="Cu_amine_oxidase"/>
</dbReference>
<dbReference type="Pfam" id="PF01179">
    <property type="entry name" value="Cu_amine_oxid"/>
    <property type="match status" value="1"/>
</dbReference>
<comment type="PTM">
    <text evidence="1">Topaquinone (TPQ) is generated by copper-dependent autoxidation of a specific tyrosyl residue.</text>
</comment>
<comment type="caution">
    <text evidence="3">The sequence shown here is derived from an EMBL/GenBank/DDBJ whole genome shotgun (WGS) entry which is preliminary data.</text>
</comment>
<proteinExistence type="inferred from homology"/>
<feature type="domain" description="Copper amine oxidase catalytic" evidence="2">
    <location>
        <begin position="2"/>
        <end position="54"/>
    </location>
</feature>
<comment type="cofactor">
    <cofactor evidence="1">
        <name>Cu cation</name>
        <dbReference type="ChEBI" id="CHEBI:23378"/>
    </cofactor>
    <text evidence="1">Contains 1 topaquinone per subunit.</text>
</comment>
<gene>
    <name evidence="3" type="ORF">HYQ45_018686</name>
</gene>
<dbReference type="GO" id="GO:0005507">
    <property type="term" value="F:copper ion binding"/>
    <property type="evidence" value="ECO:0007669"/>
    <property type="project" value="InterPro"/>
</dbReference>
<name>A0A8I2Z2G1_VERLO</name>
<accession>A0A8I2Z2G1</accession>
<keyword evidence="1" id="KW-0560">Oxidoreductase</keyword>
<dbReference type="PANTHER" id="PTHR10638">
    <property type="entry name" value="COPPER AMINE OXIDASE"/>
    <property type="match status" value="1"/>
</dbReference>
<reference evidence="3" key="1">
    <citation type="journal article" date="2021" name="Mol. Plant Pathol.">
        <title>A 20-kb lineage-specific genomic region tames virulence in pathogenic amphidiploid Verticillium longisporum.</title>
        <authorList>
            <person name="Harting R."/>
            <person name="Starke J."/>
            <person name="Kusch H."/>
            <person name="Poggeler S."/>
            <person name="Maurus I."/>
            <person name="Schluter R."/>
            <person name="Landesfeind M."/>
            <person name="Bulla I."/>
            <person name="Nowrousian M."/>
            <person name="de Jonge R."/>
            <person name="Stahlhut G."/>
            <person name="Hoff K.J."/>
            <person name="Asshauer K.P."/>
            <person name="Thurmer A."/>
            <person name="Stanke M."/>
            <person name="Daniel R."/>
            <person name="Morgenstern B."/>
            <person name="Thomma B.P.H.J."/>
            <person name="Kronstad J.W."/>
            <person name="Braus-Stromeyer S.A."/>
            <person name="Braus G.H."/>
        </authorList>
    </citation>
    <scope>NUCLEOTIDE SEQUENCE</scope>
    <source>
        <strain evidence="3">Vl32</strain>
    </source>
</reference>
<comment type="similarity">
    <text evidence="1">Belongs to the copper/topaquinone oxidase family.</text>
</comment>
<sequence>MVARNDDLLQQDVVLWSCFGLTHNPRVEDWPVMPVEIMELHISPVDFFTGNPAIDVPSGKDTTSELTSGCCTRPKL</sequence>
<evidence type="ECO:0000313" key="4">
    <source>
        <dbReference type="Proteomes" id="UP000689129"/>
    </source>
</evidence>
<dbReference type="InterPro" id="IPR015798">
    <property type="entry name" value="Cu_amine_oxidase_C"/>
</dbReference>
<protein>
    <recommendedName>
        <fullName evidence="1">Amine oxidase</fullName>
        <ecNumber evidence="1">1.4.3.-</ecNumber>
    </recommendedName>
</protein>
<dbReference type="GO" id="GO:0048038">
    <property type="term" value="F:quinone binding"/>
    <property type="evidence" value="ECO:0007669"/>
    <property type="project" value="InterPro"/>
</dbReference>
<dbReference type="GO" id="GO:0009308">
    <property type="term" value="P:amine metabolic process"/>
    <property type="evidence" value="ECO:0007669"/>
    <property type="project" value="UniProtKB-UniRule"/>
</dbReference>
<dbReference type="EC" id="1.4.3.-" evidence="1"/>